<organism evidence="4 5">
    <name type="scientific">Mycobacterium syngnathidarum</name>
    <dbReference type="NCBI Taxonomy" id="1908205"/>
    <lineage>
        <taxon>Bacteria</taxon>
        <taxon>Bacillati</taxon>
        <taxon>Actinomycetota</taxon>
        <taxon>Actinomycetes</taxon>
        <taxon>Mycobacteriales</taxon>
        <taxon>Mycobacteriaceae</taxon>
        <taxon>Mycobacterium</taxon>
    </lineage>
</organism>
<evidence type="ECO:0008006" key="6">
    <source>
        <dbReference type="Google" id="ProtNLM"/>
    </source>
</evidence>
<evidence type="ECO:0000259" key="3">
    <source>
        <dbReference type="Pfam" id="PF06863"/>
    </source>
</evidence>
<reference evidence="4 5" key="1">
    <citation type="submission" date="2016-10" db="EMBL/GenBank/DDBJ databases">
        <title>Evaluation of Human, Animal and Environmental Mycobacterium chelonae Isolates by Core Genome Phylogenomic Analysis, Targeted Gene Comparison, and Anti-microbial Susceptibility Patterns: A Tale of Mistaken Identities.</title>
        <authorList>
            <person name="Fogelson S.B."/>
            <person name="Camus A.C."/>
            <person name="Lorenz W."/>
            <person name="Vasireddy R."/>
            <person name="Vasireddy S."/>
            <person name="Smith T."/>
            <person name="Brown-Elliott B.A."/>
            <person name="Wallace R.J.Jr."/>
            <person name="Hasan N.A."/>
            <person name="Reischl U."/>
            <person name="Sanchez S."/>
        </authorList>
    </citation>
    <scope>NUCLEOTIDE SEQUENCE [LARGE SCALE GENOMIC DNA]</scope>
    <source>
        <strain evidence="4 5">24999</strain>
    </source>
</reference>
<accession>A0A1Q9W4I3</accession>
<feature type="region of interest" description="Disordered" evidence="1">
    <location>
        <begin position="1"/>
        <end position="26"/>
    </location>
</feature>
<evidence type="ECO:0000259" key="2">
    <source>
        <dbReference type="Pfam" id="PF06742"/>
    </source>
</evidence>
<dbReference type="Gene3D" id="2.60.40.1610">
    <property type="entry name" value="Domain of unknown function DUF1254"/>
    <property type="match status" value="1"/>
</dbReference>
<name>A0A1Q9W4I3_9MYCO</name>
<dbReference type="AlphaFoldDB" id="A0A1Q9W4I3"/>
<dbReference type="InterPro" id="IPR037049">
    <property type="entry name" value="DUF1214_C_sf"/>
</dbReference>
<protein>
    <recommendedName>
        <fullName evidence="6">DUF1254 domain-containing protein</fullName>
    </recommendedName>
</protein>
<keyword evidence="5" id="KW-1185">Reference proteome</keyword>
<dbReference type="STRING" id="1908205.BKG60_26745"/>
<feature type="domain" description="DUF1214" evidence="2">
    <location>
        <begin position="325"/>
        <end position="436"/>
    </location>
</feature>
<dbReference type="EMBL" id="MLHV01000005">
    <property type="protein sequence ID" value="OHU05852.1"/>
    <property type="molecule type" value="Genomic_DNA"/>
</dbReference>
<gene>
    <name evidence="4" type="ORF">BKG61_07710</name>
</gene>
<dbReference type="Gene3D" id="2.60.120.600">
    <property type="entry name" value="Domain of unknown function DUF1214, C-terminal domain"/>
    <property type="match status" value="1"/>
</dbReference>
<dbReference type="Pfam" id="PF06742">
    <property type="entry name" value="DUF1214"/>
    <property type="match status" value="1"/>
</dbReference>
<feature type="domain" description="DUF1254" evidence="3">
    <location>
        <begin position="69"/>
        <end position="192"/>
    </location>
</feature>
<accession>A0A1S1KIS7</accession>
<proteinExistence type="predicted"/>
<evidence type="ECO:0000256" key="1">
    <source>
        <dbReference type="SAM" id="MobiDB-lite"/>
    </source>
</evidence>
<comment type="caution">
    <text evidence="4">The sequence shown here is derived from an EMBL/GenBank/DDBJ whole genome shotgun (WGS) entry which is preliminary data.</text>
</comment>
<dbReference type="OrthoDB" id="40820at2"/>
<dbReference type="PANTHER" id="PTHR36509:SF2">
    <property type="entry name" value="BLL3101 PROTEIN"/>
    <property type="match status" value="1"/>
</dbReference>
<evidence type="ECO:0000313" key="5">
    <source>
        <dbReference type="Proteomes" id="UP000179636"/>
    </source>
</evidence>
<dbReference type="InterPro" id="IPR010621">
    <property type="entry name" value="DUF1214"/>
</dbReference>
<dbReference type="InterPro" id="IPR037050">
    <property type="entry name" value="DUF1254_sf"/>
</dbReference>
<dbReference type="InterPro" id="IPR010679">
    <property type="entry name" value="DUF1254"/>
</dbReference>
<dbReference type="SUPFAM" id="SSF160935">
    <property type="entry name" value="VPA0735-like"/>
    <property type="match status" value="1"/>
</dbReference>
<dbReference type="Pfam" id="PF06863">
    <property type="entry name" value="DUF1254"/>
    <property type="match status" value="1"/>
</dbReference>
<dbReference type="Proteomes" id="UP000179636">
    <property type="component" value="Unassembled WGS sequence"/>
</dbReference>
<sequence>MAACGSDGESGAPSGAPEGSTASETAGLRQKAKDAYIFAYPLVMNYRTMYKQAIEGDHAFGKWLHLGVSSPADTDIVTPNNDSPYSYAWVDVRSEPWVLTLPPIEPDRYYTSQWDDLWGFVLDNPGSVKDGNKGMSVLVAGPDYQGQAPPGISRVIKGESELLGTLTRTQLMAADNGLDRVKEIQQQYQLQPLSAFLKQPAPAAAPAPNWPVWTEGDEATPKFWDYVSFLLPFTSNNPQDRAMYDDLAALGVKRDEPFKQDAQSQEVQDALKGGIEDAQAALKARSQQKDVHSEDLFGDRAKMGTDYFNRALGVYMGIFGNVAEQAMYFTLPSDAAGEALDGSKASYSVTFPPGQIPPVNYFWSFTMYSVPDRLLVANPINRYSIGSGTPGLKQNPDGSLTLYFSAQDPGVDKSSNWLPAPAGPFWVVLRTYGPKQPILDKSWQPPKVEKQA</sequence>
<dbReference type="PANTHER" id="PTHR36509">
    <property type="entry name" value="BLL3101 PROTEIN"/>
    <property type="match status" value="1"/>
</dbReference>
<evidence type="ECO:0000313" key="4">
    <source>
        <dbReference type="EMBL" id="OHU05852.1"/>
    </source>
</evidence>